<organism evidence="6 7">
    <name type="scientific">Coleofasciculus chthonoplastes PCC 7420</name>
    <dbReference type="NCBI Taxonomy" id="118168"/>
    <lineage>
        <taxon>Bacteria</taxon>
        <taxon>Bacillati</taxon>
        <taxon>Cyanobacteriota</taxon>
        <taxon>Cyanophyceae</taxon>
        <taxon>Coleofasciculales</taxon>
        <taxon>Coleofasciculaceae</taxon>
        <taxon>Coleofasciculus</taxon>
    </lineage>
</organism>
<dbReference type="InterPro" id="IPR036412">
    <property type="entry name" value="HAD-like_sf"/>
</dbReference>
<keyword evidence="7" id="KW-1185">Reference proteome</keyword>
<comment type="cofactor">
    <cofactor evidence="1">
        <name>Mg(2+)</name>
        <dbReference type="ChEBI" id="CHEBI:18420"/>
    </cofactor>
</comment>
<keyword evidence="5" id="KW-0119">Carbohydrate metabolism</keyword>
<dbReference type="HOGENOM" id="CLU_045011_13_4_3"/>
<evidence type="ECO:0000313" key="6">
    <source>
        <dbReference type="EMBL" id="EDX77964.1"/>
    </source>
</evidence>
<evidence type="ECO:0000256" key="2">
    <source>
        <dbReference type="ARBA" id="ARBA00006171"/>
    </source>
</evidence>
<dbReference type="GO" id="GO:0046872">
    <property type="term" value="F:metal ion binding"/>
    <property type="evidence" value="ECO:0007669"/>
    <property type="project" value="UniProtKB-KW"/>
</dbReference>
<dbReference type="SFLD" id="SFLDG01135">
    <property type="entry name" value="C1.5.6:_HAD__Beta-PGM__Phospha"/>
    <property type="match status" value="1"/>
</dbReference>
<evidence type="ECO:0000256" key="1">
    <source>
        <dbReference type="ARBA" id="ARBA00001946"/>
    </source>
</evidence>
<dbReference type="Proteomes" id="UP000003835">
    <property type="component" value="Unassembled WGS sequence"/>
</dbReference>
<accession>B4VJ37</accession>
<evidence type="ECO:0000256" key="4">
    <source>
        <dbReference type="ARBA" id="ARBA00022842"/>
    </source>
</evidence>
<dbReference type="AlphaFoldDB" id="B4VJ37"/>
<evidence type="ECO:0000256" key="3">
    <source>
        <dbReference type="ARBA" id="ARBA00022723"/>
    </source>
</evidence>
<dbReference type="NCBIfam" id="TIGR01509">
    <property type="entry name" value="HAD-SF-IA-v3"/>
    <property type="match status" value="1"/>
</dbReference>
<dbReference type="RefSeq" id="WP_006098400.1">
    <property type="nucleotide sequence ID" value="NZ_DS989842.1"/>
</dbReference>
<dbReference type="InterPro" id="IPR023198">
    <property type="entry name" value="PGP-like_dom2"/>
</dbReference>
<evidence type="ECO:0000256" key="5">
    <source>
        <dbReference type="ARBA" id="ARBA00023277"/>
    </source>
</evidence>
<dbReference type="Gene3D" id="1.10.150.240">
    <property type="entry name" value="Putative phosphatase, domain 2"/>
    <property type="match status" value="1"/>
</dbReference>
<dbReference type="STRING" id="118168.MC7420_7702"/>
<dbReference type="SUPFAM" id="SSF56784">
    <property type="entry name" value="HAD-like"/>
    <property type="match status" value="1"/>
</dbReference>
<dbReference type="SFLD" id="SFLDG01129">
    <property type="entry name" value="C1.5:_HAD__Beta-PGM__Phosphata"/>
    <property type="match status" value="1"/>
</dbReference>
<name>B4VJ37_9CYAN</name>
<dbReference type="InterPro" id="IPR051600">
    <property type="entry name" value="Beta-PGM-like"/>
</dbReference>
<evidence type="ECO:0000313" key="7">
    <source>
        <dbReference type="Proteomes" id="UP000003835"/>
    </source>
</evidence>
<dbReference type="InterPro" id="IPR006439">
    <property type="entry name" value="HAD-SF_hydro_IA"/>
</dbReference>
<gene>
    <name evidence="6" type="ORF">MC7420_7702</name>
</gene>
<protein>
    <submittedName>
        <fullName evidence="6">Haloacid dehalogenase-like hydrolase, putative</fullName>
    </submittedName>
</protein>
<dbReference type="PANTHER" id="PTHR46193">
    <property type="entry name" value="6-PHOSPHOGLUCONATE PHOSPHATASE"/>
    <property type="match status" value="1"/>
</dbReference>
<dbReference type="InterPro" id="IPR023214">
    <property type="entry name" value="HAD_sf"/>
</dbReference>
<dbReference type="GO" id="GO:0016787">
    <property type="term" value="F:hydrolase activity"/>
    <property type="evidence" value="ECO:0007669"/>
    <property type="project" value="UniProtKB-KW"/>
</dbReference>
<reference evidence="6 7" key="1">
    <citation type="submission" date="2008-07" db="EMBL/GenBank/DDBJ databases">
        <authorList>
            <person name="Tandeau de Marsac N."/>
            <person name="Ferriera S."/>
            <person name="Johnson J."/>
            <person name="Kravitz S."/>
            <person name="Beeson K."/>
            <person name="Sutton G."/>
            <person name="Rogers Y.-H."/>
            <person name="Friedman R."/>
            <person name="Frazier M."/>
            <person name="Venter J.C."/>
        </authorList>
    </citation>
    <scope>NUCLEOTIDE SEQUENCE [LARGE SCALE GENOMIC DNA]</scope>
    <source>
        <strain evidence="6 7">PCC 7420</strain>
    </source>
</reference>
<keyword evidence="6" id="KW-0378">Hydrolase</keyword>
<proteinExistence type="inferred from homology"/>
<keyword evidence="3" id="KW-0479">Metal-binding</keyword>
<comment type="similarity">
    <text evidence="2">Belongs to the HAD-like hydrolase superfamily. CbbY/CbbZ/Gph/YieH family.</text>
</comment>
<dbReference type="Pfam" id="PF13419">
    <property type="entry name" value="HAD_2"/>
    <property type="match status" value="1"/>
</dbReference>
<keyword evidence="4" id="KW-0460">Magnesium</keyword>
<dbReference type="InterPro" id="IPR041492">
    <property type="entry name" value="HAD_2"/>
</dbReference>
<dbReference type="Gene3D" id="3.40.50.1000">
    <property type="entry name" value="HAD superfamily/HAD-like"/>
    <property type="match status" value="1"/>
</dbReference>
<dbReference type="SFLD" id="SFLDS00003">
    <property type="entry name" value="Haloacid_Dehalogenase"/>
    <property type="match status" value="1"/>
</dbReference>
<dbReference type="PANTHER" id="PTHR46193:SF18">
    <property type="entry name" value="HEXITOL PHOSPHATASE B"/>
    <property type="match status" value="1"/>
</dbReference>
<dbReference type="EMBL" id="DS989842">
    <property type="protein sequence ID" value="EDX77964.1"/>
    <property type="molecule type" value="Genomic_DNA"/>
</dbReference>
<dbReference type="CDD" id="cd07505">
    <property type="entry name" value="HAD_BPGM-like"/>
    <property type="match status" value="1"/>
</dbReference>
<sequence length="226" mass="24790">MLQALLFDLDGTLADTDPIHFQTWQDILREYGLEFDHAFYQTHFSGRLNAAIVKDLLPHLSLEAGKQLGDYKEAEYRKRAAKQLKPLGGLLEVLDWANQKQLKQAVVTNAPKDNAQFMLQVLGLDKHFTTVVLAEELEKGKPDPMPYQVGLELLGVSPVSAVAFEDSLTGVRSAVGAGILTIGVATTHEPQALMAAGAELVVNDLTDPNLEDLLHCFGREMNTIAL</sequence>
<dbReference type="OrthoDB" id="9797743at2"/>
<dbReference type="eggNOG" id="COG0637">
    <property type="taxonomic scope" value="Bacteria"/>
</dbReference>